<evidence type="ECO:0000313" key="1">
    <source>
        <dbReference type="EMBL" id="TGK07443.1"/>
    </source>
</evidence>
<dbReference type="EMBL" id="RQEP01000005">
    <property type="protein sequence ID" value="TGK07443.1"/>
    <property type="molecule type" value="Genomic_DNA"/>
</dbReference>
<dbReference type="Proteomes" id="UP000297453">
    <property type="component" value="Unassembled WGS sequence"/>
</dbReference>
<evidence type="ECO:0000313" key="2">
    <source>
        <dbReference type="Proteomes" id="UP000297453"/>
    </source>
</evidence>
<dbReference type="RefSeq" id="WP_135585304.1">
    <property type="nucleotide sequence ID" value="NZ_RQEP01000005.1"/>
</dbReference>
<reference evidence="1" key="1">
    <citation type="journal article" date="2019" name="PLoS Negl. Trop. Dis.">
        <title>Revisiting the worldwide diversity of Leptospira species in the environment.</title>
        <authorList>
            <person name="Vincent A.T."/>
            <person name="Schiettekatte O."/>
            <person name="Bourhy P."/>
            <person name="Veyrier F.J."/>
            <person name="Picardeau M."/>
        </authorList>
    </citation>
    <scope>NUCLEOTIDE SEQUENCE [LARGE SCALE GENOMIC DNA]</scope>
    <source>
        <strain evidence="1">SSS9</strain>
    </source>
</reference>
<sequence length="207" mass="23801">MKSLPDLNLRTKTVVICVFLAFVGFSNCKQTPKEKVRAVLSNNGLSQEEKIKTVALTLFGERLKEIEVTSLYDEQGPKYEIYLGFGGTSALTFLESSQYAIRMKVELALETYRFLQSLDGVRFGKYRMSLIKPFFIKNGASRGIEEFEIFRFRTDGEELKKISGFYETDSFDADRFDSPSGQVMIVLNEMMKLWQIELDQFARVEVK</sequence>
<dbReference type="OrthoDB" id="344570at2"/>
<protein>
    <submittedName>
        <fullName evidence="1">Uncharacterized protein</fullName>
    </submittedName>
</protein>
<keyword evidence="2" id="KW-1185">Reference proteome</keyword>
<gene>
    <name evidence="1" type="ORF">EHO59_04895</name>
</gene>
<proteinExistence type="predicted"/>
<organism evidence="1 2">
    <name type="scientific">Leptospira semungkisensis</name>
    <dbReference type="NCBI Taxonomy" id="2484985"/>
    <lineage>
        <taxon>Bacteria</taxon>
        <taxon>Pseudomonadati</taxon>
        <taxon>Spirochaetota</taxon>
        <taxon>Spirochaetia</taxon>
        <taxon>Leptospirales</taxon>
        <taxon>Leptospiraceae</taxon>
        <taxon>Leptospira</taxon>
    </lineage>
</organism>
<accession>A0A4R9G7I4</accession>
<dbReference type="AlphaFoldDB" id="A0A4R9G7I4"/>
<name>A0A4R9G7I4_9LEPT</name>
<comment type="caution">
    <text evidence="1">The sequence shown here is derived from an EMBL/GenBank/DDBJ whole genome shotgun (WGS) entry which is preliminary data.</text>
</comment>